<name>A0AAD9YWZ5_9LECA</name>
<protein>
    <submittedName>
        <fullName evidence="2">Uncharacterized protein</fullName>
    </submittedName>
</protein>
<evidence type="ECO:0000256" key="1">
    <source>
        <dbReference type="SAM" id="MobiDB-lite"/>
    </source>
</evidence>
<dbReference type="EMBL" id="JASNWA010000011">
    <property type="protein sequence ID" value="KAK3167509.1"/>
    <property type="molecule type" value="Genomic_DNA"/>
</dbReference>
<comment type="caution">
    <text evidence="2">The sequence shown here is derived from an EMBL/GenBank/DDBJ whole genome shotgun (WGS) entry which is preliminary data.</text>
</comment>
<reference evidence="2" key="1">
    <citation type="submission" date="2022-11" db="EMBL/GenBank/DDBJ databases">
        <title>Chromosomal genome sequence assembly and mating type (MAT) locus characterization of the leprose asexual lichenized fungus Lepraria neglecta (Nyl.) Erichsen.</title>
        <authorList>
            <person name="Allen J.L."/>
            <person name="Pfeffer B."/>
        </authorList>
    </citation>
    <scope>NUCLEOTIDE SEQUENCE</scope>
    <source>
        <strain evidence="2">Allen 5258</strain>
    </source>
</reference>
<dbReference type="Proteomes" id="UP001276659">
    <property type="component" value="Unassembled WGS sequence"/>
</dbReference>
<gene>
    <name evidence="2" type="ORF">OEA41_010636</name>
</gene>
<accession>A0AAD9YWZ5</accession>
<proteinExistence type="predicted"/>
<organism evidence="2 3">
    <name type="scientific">Lepraria neglecta</name>
    <dbReference type="NCBI Taxonomy" id="209136"/>
    <lineage>
        <taxon>Eukaryota</taxon>
        <taxon>Fungi</taxon>
        <taxon>Dikarya</taxon>
        <taxon>Ascomycota</taxon>
        <taxon>Pezizomycotina</taxon>
        <taxon>Lecanoromycetes</taxon>
        <taxon>OSLEUM clade</taxon>
        <taxon>Lecanoromycetidae</taxon>
        <taxon>Lecanorales</taxon>
        <taxon>Lecanorineae</taxon>
        <taxon>Stereocaulaceae</taxon>
        <taxon>Lepraria</taxon>
    </lineage>
</organism>
<sequence length="170" mass="18740">MIHSAEFYRTYAKALTEVGDKSSETRQEFENLGLMALLSVGRDFRTLVNIWLLKGVCELIEDNIINPLKNGEELAPIWIKTYELTQETTRLVELMGYADVEGIRRSSSPVTVSSARGTALSSPDHLNSKGRGVIEEIGKDGTTADRELDDPDITGQDCTAGEREDAYIAG</sequence>
<evidence type="ECO:0000313" key="2">
    <source>
        <dbReference type="EMBL" id="KAK3167509.1"/>
    </source>
</evidence>
<dbReference type="AlphaFoldDB" id="A0AAD9YWZ5"/>
<feature type="region of interest" description="Disordered" evidence="1">
    <location>
        <begin position="138"/>
        <end position="170"/>
    </location>
</feature>
<evidence type="ECO:0000313" key="3">
    <source>
        <dbReference type="Proteomes" id="UP001276659"/>
    </source>
</evidence>
<feature type="compositionally biased region" description="Basic and acidic residues" evidence="1">
    <location>
        <begin position="160"/>
        <end position="170"/>
    </location>
</feature>
<keyword evidence="3" id="KW-1185">Reference proteome</keyword>